<reference evidence="2 3" key="1">
    <citation type="submission" date="2018-06" db="EMBL/GenBank/DDBJ databases">
        <title>Complete genome of Desulfovibrio marinus P48SEP.</title>
        <authorList>
            <person name="Crispim J.S."/>
            <person name="Vidigal P.M.P."/>
            <person name="Silva L.C.F."/>
            <person name="Araujo L.C."/>
            <person name="Laguardia C.N."/>
            <person name="Dias R.S."/>
            <person name="Sousa M.P."/>
            <person name="Paula S.O."/>
            <person name="Silva C."/>
        </authorList>
    </citation>
    <scope>NUCLEOTIDE SEQUENCE [LARGE SCALE GENOMIC DNA]</scope>
    <source>
        <strain evidence="2 3">P48SEP</strain>
    </source>
</reference>
<dbReference type="AlphaFoldDB" id="A0A6P1ZJK4"/>
<evidence type="ECO:0000313" key="1">
    <source>
        <dbReference type="EMBL" id="QJT10645.1"/>
    </source>
</evidence>
<sequence>MDNIFKNGFLTGLGVGLMIKDGVEDSLEELLAKGREKAQGFADRKGKFMEELQKYMDDLEIRGKDQVQSALGEIGLVSREEYEALLARVEQLELSTGHRGAYSEPDAE</sequence>
<dbReference type="EMBL" id="CP039543">
    <property type="protein sequence ID" value="QJT10645.1"/>
    <property type="molecule type" value="Genomic_DNA"/>
</dbReference>
<organism evidence="2 3">
    <name type="scientific">Oceanidesulfovibrio marinus</name>
    <dbReference type="NCBI Taxonomy" id="370038"/>
    <lineage>
        <taxon>Bacteria</taxon>
        <taxon>Pseudomonadati</taxon>
        <taxon>Thermodesulfobacteriota</taxon>
        <taxon>Desulfovibrionia</taxon>
        <taxon>Desulfovibrionales</taxon>
        <taxon>Desulfovibrionaceae</taxon>
        <taxon>Oceanidesulfovibrio</taxon>
    </lineage>
</organism>
<name>A0A6P1ZJK4_9BACT</name>
<dbReference type="EMBL" id="QMIF01000005">
    <property type="protein sequence ID" value="TVM34127.1"/>
    <property type="molecule type" value="Genomic_DNA"/>
</dbReference>
<protein>
    <recommendedName>
        <fullName evidence="5">Polyhydroxyalkanoate synthesis regulator phasin</fullName>
    </recommendedName>
</protein>
<proteinExistence type="predicted"/>
<accession>A0A6P1ZJK4</accession>
<evidence type="ECO:0000313" key="4">
    <source>
        <dbReference type="Proteomes" id="UP000503251"/>
    </source>
</evidence>
<dbReference type="OrthoDB" id="5472299at2"/>
<evidence type="ECO:0000313" key="3">
    <source>
        <dbReference type="Proteomes" id="UP000434052"/>
    </source>
</evidence>
<evidence type="ECO:0008006" key="5">
    <source>
        <dbReference type="Google" id="ProtNLM"/>
    </source>
</evidence>
<evidence type="ECO:0000313" key="2">
    <source>
        <dbReference type="EMBL" id="TVM34127.1"/>
    </source>
</evidence>
<dbReference type="Proteomes" id="UP000434052">
    <property type="component" value="Unassembled WGS sequence"/>
</dbReference>
<keyword evidence="4" id="KW-1185">Reference proteome</keyword>
<reference evidence="1 4" key="2">
    <citation type="submission" date="2019-04" db="EMBL/GenBank/DDBJ databases">
        <title>Isolation and culture of sulfate reducing bacteria from the cold seep of the South China Sea.</title>
        <authorList>
            <person name="Sun C."/>
            <person name="Liu R."/>
        </authorList>
    </citation>
    <scope>NUCLEOTIDE SEQUENCE [LARGE SCALE GENOMIC DNA]</scope>
    <source>
        <strain evidence="1 4">CS1</strain>
    </source>
</reference>
<dbReference type="Proteomes" id="UP000503251">
    <property type="component" value="Chromosome"/>
</dbReference>
<gene>
    <name evidence="2" type="ORF">DQK91_09500</name>
    <name evidence="1" type="ORF">E8L03_17745</name>
</gene>
<dbReference type="RefSeq" id="WP_144305124.1">
    <property type="nucleotide sequence ID" value="NZ_CP039543.1"/>
</dbReference>